<dbReference type="AlphaFoldDB" id="A0AA45R5M4"/>
<feature type="transmembrane region" description="Helical" evidence="1">
    <location>
        <begin position="6"/>
        <end position="27"/>
    </location>
</feature>
<proteinExistence type="predicted"/>
<evidence type="ECO:0000313" key="2">
    <source>
        <dbReference type="EMBL" id="QUF05838.1"/>
    </source>
</evidence>
<keyword evidence="1" id="KW-0472">Membrane</keyword>
<protein>
    <submittedName>
        <fullName evidence="2">DUF5134 domain-containing protein</fullName>
    </submittedName>
</protein>
<evidence type="ECO:0000313" key="3">
    <source>
        <dbReference type="Proteomes" id="UP000677152"/>
    </source>
</evidence>
<gene>
    <name evidence="2" type="ORF">KCV87_07095</name>
</gene>
<feature type="transmembrane region" description="Helical" evidence="1">
    <location>
        <begin position="149"/>
        <end position="170"/>
    </location>
</feature>
<keyword evidence="1" id="KW-0812">Transmembrane</keyword>
<accession>A0AA45R5M4</accession>
<evidence type="ECO:0000256" key="1">
    <source>
        <dbReference type="SAM" id="Phobius"/>
    </source>
</evidence>
<sequence length="203" mass="20469">MIDEIVLRVALTAAYALACGFHLVRLWRDGGLVDRVGSVLHALMCAGMVLMAWPATMAFAPVPQTALFAVAAAWFAALAAIGGRACAGHGRVELAHHAVMMAGMAWMVVVMPLAMREPSSGGGGGAHDHHGGATTTVDAGAGVPAHVTAVGLALAVLFAIAGTAWLARALDAGRAPGARRRAAAPAVESAMSLGMAVMAVAMT</sequence>
<dbReference type="EMBL" id="CP073249">
    <property type="protein sequence ID" value="QUF05838.1"/>
    <property type="molecule type" value="Genomic_DNA"/>
</dbReference>
<dbReference type="InterPro" id="IPR033458">
    <property type="entry name" value="DUF5134"/>
</dbReference>
<reference evidence="2" key="1">
    <citation type="submission" date="2021-04" db="EMBL/GenBank/DDBJ databases">
        <title>Genomic sequence of Actinosynnema pretiosum subsp. pretiosum ATCC 31280 (C-14919).</title>
        <authorList>
            <person name="Bai L."/>
            <person name="Wang X."/>
            <person name="Xiao Y."/>
        </authorList>
    </citation>
    <scope>NUCLEOTIDE SEQUENCE</scope>
    <source>
        <strain evidence="2">ATCC 31280</strain>
    </source>
</reference>
<feature type="transmembrane region" description="Helical" evidence="1">
    <location>
        <begin position="39"/>
        <end position="60"/>
    </location>
</feature>
<feature type="transmembrane region" description="Helical" evidence="1">
    <location>
        <begin position="94"/>
        <end position="115"/>
    </location>
</feature>
<organism evidence="2 3">
    <name type="scientific">Actinosynnema pretiosum subsp. pretiosum</name>
    <dbReference type="NCBI Taxonomy" id="103721"/>
    <lineage>
        <taxon>Bacteria</taxon>
        <taxon>Bacillati</taxon>
        <taxon>Actinomycetota</taxon>
        <taxon>Actinomycetes</taxon>
        <taxon>Pseudonocardiales</taxon>
        <taxon>Pseudonocardiaceae</taxon>
        <taxon>Actinosynnema</taxon>
    </lineage>
</organism>
<dbReference type="Proteomes" id="UP000677152">
    <property type="component" value="Chromosome"/>
</dbReference>
<dbReference type="Pfam" id="PF17197">
    <property type="entry name" value="DUF5134"/>
    <property type="match status" value="1"/>
</dbReference>
<name>A0AA45R5M4_9PSEU</name>
<feature type="transmembrane region" description="Helical" evidence="1">
    <location>
        <begin position="66"/>
        <end position="87"/>
    </location>
</feature>
<keyword evidence="1" id="KW-1133">Transmembrane helix</keyword>